<protein>
    <submittedName>
        <fullName evidence="2">Uncharacterized protein</fullName>
    </submittedName>
</protein>
<organism evidence="2 3">
    <name type="scientific">Mycena rosella</name>
    <name type="common">Pink bonnet</name>
    <name type="synonym">Agaricus rosellus</name>
    <dbReference type="NCBI Taxonomy" id="1033263"/>
    <lineage>
        <taxon>Eukaryota</taxon>
        <taxon>Fungi</taxon>
        <taxon>Dikarya</taxon>
        <taxon>Basidiomycota</taxon>
        <taxon>Agaricomycotina</taxon>
        <taxon>Agaricomycetes</taxon>
        <taxon>Agaricomycetidae</taxon>
        <taxon>Agaricales</taxon>
        <taxon>Marasmiineae</taxon>
        <taxon>Mycenaceae</taxon>
        <taxon>Mycena</taxon>
    </lineage>
</organism>
<name>A0AAD7DSM4_MYCRO</name>
<dbReference type="AlphaFoldDB" id="A0AAD7DSM4"/>
<dbReference type="EMBL" id="JARKIE010000027">
    <property type="protein sequence ID" value="KAJ7698096.1"/>
    <property type="molecule type" value="Genomic_DNA"/>
</dbReference>
<accession>A0AAD7DSM4</accession>
<sequence>MSKCVYLSNEQLQKLADHANDFLREATITPDLICKFVPWDLASCKDLKAVASVIMDWRPDAQLALGLTPRGGQQQKQQNTGKSPSHPAGSSPSRAVQPITQLSFSPAQATRGRPAHGRGQGRSAGPGNTQQSKPGIALLVSILIVGIIEPISPKWVLVHTVKIRSIDQQVIIVEFTFTFTFRSTHRWRINWPIRSEDMELSIH</sequence>
<evidence type="ECO:0000313" key="3">
    <source>
        <dbReference type="Proteomes" id="UP001221757"/>
    </source>
</evidence>
<gene>
    <name evidence="2" type="ORF">B0H17DRAFT_1197075</name>
</gene>
<evidence type="ECO:0000313" key="2">
    <source>
        <dbReference type="EMBL" id="KAJ7698096.1"/>
    </source>
</evidence>
<comment type="caution">
    <text evidence="2">The sequence shown here is derived from an EMBL/GenBank/DDBJ whole genome shotgun (WGS) entry which is preliminary data.</text>
</comment>
<feature type="compositionally biased region" description="Polar residues" evidence="1">
    <location>
        <begin position="79"/>
        <end position="108"/>
    </location>
</feature>
<proteinExistence type="predicted"/>
<dbReference type="Proteomes" id="UP001221757">
    <property type="component" value="Unassembled WGS sequence"/>
</dbReference>
<keyword evidence="3" id="KW-1185">Reference proteome</keyword>
<feature type="region of interest" description="Disordered" evidence="1">
    <location>
        <begin position="69"/>
        <end position="130"/>
    </location>
</feature>
<evidence type="ECO:0000256" key="1">
    <source>
        <dbReference type="SAM" id="MobiDB-lite"/>
    </source>
</evidence>
<reference evidence="2" key="1">
    <citation type="submission" date="2023-03" db="EMBL/GenBank/DDBJ databases">
        <title>Massive genome expansion in bonnet fungi (Mycena s.s.) driven by repeated elements and novel gene families across ecological guilds.</title>
        <authorList>
            <consortium name="Lawrence Berkeley National Laboratory"/>
            <person name="Harder C.B."/>
            <person name="Miyauchi S."/>
            <person name="Viragh M."/>
            <person name="Kuo A."/>
            <person name="Thoen E."/>
            <person name="Andreopoulos B."/>
            <person name="Lu D."/>
            <person name="Skrede I."/>
            <person name="Drula E."/>
            <person name="Henrissat B."/>
            <person name="Morin E."/>
            <person name="Kohler A."/>
            <person name="Barry K."/>
            <person name="LaButti K."/>
            <person name="Morin E."/>
            <person name="Salamov A."/>
            <person name="Lipzen A."/>
            <person name="Mereny Z."/>
            <person name="Hegedus B."/>
            <person name="Baldrian P."/>
            <person name="Stursova M."/>
            <person name="Weitz H."/>
            <person name="Taylor A."/>
            <person name="Grigoriev I.V."/>
            <person name="Nagy L.G."/>
            <person name="Martin F."/>
            <person name="Kauserud H."/>
        </authorList>
    </citation>
    <scope>NUCLEOTIDE SEQUENCE</scope>
    <source>
        <strain evidence="2">CBHHK067</strain>
    </source>
</reference>